<feature type="compositionally biased region" description="Polar residues" evidence="4">
    <location>
        <begin position="384"/>
        <end position="395"/>
    </location>
</feature>
<dbReference type="PANTHER" id="PTHR23189">
    <property type="entry name" value="RNA RECOGNITION MOTIF-CONTAINING"/>
    <property type="match status" value="1"/>
</dbReference>
<dbReference type="InterPro" id="IPR008906">
    <property type="entry name" value="HATC_C_dom"/>
</dbReference>
<dbReference type="Pfam" id="PF00076">
    <property type="entry name" value="RRM_1"/>
    <property type="match status" value="2"/>
</dbReference>
<evidence type="ECO:0000259" key="5">
    <source>
        <dbReference type="PROSITE" id="PS50102"/>
    </source>
</evidence>
<reference evidence="6" key="1">
    <citation type="submission" date="2021-02" db="EMBL/GenBank/DDBJ databases">
        <authorList>
            <person name="Nowell W R."/>
        </authorList>
    </citation>
    <scope>NUCLEOTIDE SEQUENCE</scope>
</reference>
<dbReference type="Pfam" id="PF05699">
    <property type="entry name" value="Dimer_Tnp_hAT"/>
    <property type="match status" value="1"/>
</dbReference>
<dbReference type="Gene3D" id="3.30.70.330">
    <property type="match status" value="2"/>
</dbReference>
<feature type="domain" description="RRM" evidence="5">
    <location>
        <begin position="559"/>
        <end position="631"/>
    </location>
</feature>
<dbReference type="Pfam" id="PF08075">
    <property type="entry name" value="NOPS"/>
    <property type="match status" value="1"/>
</dbReference>
<dbReference type="Proteomes" id="UP000663829">
    <property type="component" value="Unassembled WGS sequence"/>
</dbReference>
<evidence type="ECO:0000256" key="3">
    <source>
        <dbReference type="PROSITE-ProRule" id="PRU00176"/>
    </source>
</evidence>
<evidence type="ECO:0000313" key="6">
    <source>
        <dbReference type="EMBL" id="CAF0815092.1"/>
    </source>
</evidence>
<dbReference type="AlphaFoldDB" id="A0A813TQP2"/>
<evidence type="ECO:0000256" key="4">
    <source>
        <dbReference type="SAM" id="MobiDB-lite"/>
    </source>
</evidence>
<feature type="compositionally biased region" description="Low complexity" evidence="4">
    <location>
        <begin position="494"/>
        <end position="503"/>
    </location>
</feature>
<feature type="compositionally biased region" description="Polar residues" evidence="4">
    <location>
        <begin position="332"/>
        <end position="350"/>
    </location>
</feature>
<keyword evidence="1" id="KW-0677">Repeat</keyword>
<evidence type="ECO:0000256" key="2">
    <source>
        <dbReference type="ARBA" id="ARBA00022884"/>
    </source>
</evidence>
<dbReference type="InterPro" id="IPR000504">
    <property type="entry name" value="RRM_dom"/>
</dbReference>
<dbReference type="SUPFAM" id="SSF54928">
    <property type="entry name" value="RNA-binding domain, RBD"/>
    <property type="match status" value="1"/>
</dbReference>
<protein>
    <recommendedName>
        <fullName evidence="5">RRM domain-containing protein</fullName>
    </recommendedName>
</protein>
<keyword evidence="8" id="KW-1185">Reference proteome</keyword>
<dbReference type="InterPro" id="IPR012975">
    <property type="entry name" value="NOPS"/>
</dbReference>
<dbReference type="Gene3D" id="6.10.250.1170">
    <property type="match status" value="1"/>
</dbReference>
<feature type="compositionally biased region" description="Low complexity" evidence="4">
    <location>
        <begin position="397"/>
        <end position="415"/>
    </location>
</feature>
<dbReference type="EMBL" id="CAJNOQ010000563">
    <property type="protein sequence ID" value="CAF0815092.1"/>
    <property type="molecule type" value="Genomic_DNA"/>
</dbReference>
<feature type="compositionally biased region" description="Low complexity" evidence="4">
    <location>
        <begin position="359"/>
        <end position="383"/>
    </location>
</feature>
<proteinExistence type="predicted"/>
<dbReference type="FunFam" id="3.30.70.330:FF:000043">
    <property type="entry name" value="paraspeckle component 1 isoform X1"/>
    <property type="match status" value="1"/>
</dbReference>
<dbReference type="Proteomes" id="UP000681722">
    <property type="component" value="Unassembled WGS sequence"/>
</dbReference>
<dbReference type="GO" id="GO:0046983">
    <property type="term" value="F:protein dimerization activity"/>
    <property type="evidence" value="ECO:0007669"/>
    <property type="project" value="InterPro"/>
</dbReference>
<dbReference type="OrthoDB" id="10067824at2759"/>
<dbReference type="GO" id="GO:0003723">
    <property type="term" value="F:RNA binding"/>
    <property type="evidence" value="ECO:0007669"/>
    <property type="project" value="UniProtKB-UniRule"/>
</dbReference>
<dbReference type="PROSITE" id="PS50102">
    <property type="entry name" value="RRM"/>
    <property type="match status" value="2"/>
</dbReference>
<feature type="domain" description="RRM" evidence="5">
    <location>
        <begin position="633"/>
        <end position="714"/>
    </location>
</feature>
<comment type="caution">
    <text evidence="6">The sequence shown here is derived from an EMBL/GenBank/DDBJ whole genome shotgun (WGS) entry which is preliminary data.</text>
</comment>
<dbReference type="EMBL" id="CAJOBC010000563">
    <property type="protein sequence ID" value="CAF3601125.1"/>
    <property type="molecule type" value="Genomic_DNA"/>
</dbReference>
<name>A0A813TQP2_9BILA</name>
<gene>
    <name evidence="6" type="ORF">GPM918_LOCUS4243</name>
    <name evidence="7" type="ORF">SRO942_LOCUS4244</name>
</gene>
<evidence type="ECO:0000256" key="1">
    <source>
        <dbReference type="ARBA" id="ARBA00022737"/>
    </source>
</evidence>
<evidence type="ECO:0000313" key="7">
    <source>
        <dbReference type="EMBL" id="CAF3601125.1"/>
    </source>
</evidence>
<accession>A0A813TQP2</accession>
<feature type="region of interest" description="Disordered" evidence="4">
    <location>
        <begin position="307"/>
        <end position="557"/>
    </location>
</feature>
<dbReference type="InterPro" id="IPR012677">
    <property type="entry name" value="Nucleotide-bd_a/b_plait_sf"/>
</dbReference>
<feature type="compositionally biased region" description="Low complexity" evidence="4">
    <location>
        <begin position="428"/>
        <end position="441"/>
    </location>
</feature>
<keyword evidence="2 3" id="KW-0694">RNA-binding</keyword>
<feature type="region of interest" description="Disordered" evidence="4">
    <location>
        <begin position="928"/>
        <end position="963"/>
    </location>
</feature>
<organism evidence="6 8">
    <name type="scientific">Didymodactylos carnosus</name>
    <dbReference type="NCBI Taxonomy" id="1234261"/>
    <lineage>
        <taxon>Eukaryota</taxon>
        <taxon>Metazoa</taxon>
        <taxon>Spiralia</taxon>
        <taxon>Gnathifera</taxon>
        <taxon>Rotifera</taxon>
        <taxon>Eurotatoria</taxon>
        <taxon>Bdelloidea</taxon>
        <taxon>Philodinida</taxon>
        <taxon>Philodinidae</taxon>
        <taxon>Didymodactylos</taxon>
    </lineage>
</organism>
<feature type="compositionally biased region" description="Polar residues" evidence="4">
    <location>
        <begin position="928"/>
        <end position="943"/>
    </location>
</feature>
<evidence type="ECO:0000313" key="8">
    <source>
        <dbReference type="Proteomes" id="UP000663829"/>
    </source>
</evidence>
<feature type="compositionally biased region" description="Polar residues" evidence="4">
    <location>
        <begin position="442"/>
        <end position="482"/>
    </location>
</feature>
<feature type="compositionally biased region" description="Polar residues" evidence="4">
    <location>
        <begin position="308"/>
        <end position="321"/>
    </location>
</feature>
<dbReference type="SMART" id="SM00360">
    <property type="entry name" value="RRM"/>
    <property type="match status" value="2"/>
</dbReference>
<dbReference type="InterPro" id="IPR035979">
    <property type="entry name" value="RBD_domain_sf"/>
</dbReference>
<sequence length="963" mass="109099">MGRTLTSFELVKCLEELKDDSDKDTRETAKSLLKKLTSYEFYVLLSILHQLLATTAELQKEELNLAEKEIASFGTDIECEFDRLHRTRLRSCRTAANNTSAYAFTREQFYTTLFYTILDHLHDQYNEYFEILNATLKSFRHISPLTIENFSQTEADELTALMPGIDDSLLLFQEFQQLTPEIKECADMRAVARMLKSVHLRCPRLARMYEFMLTLPVTVASNERPFSKLKLVKDYLQSTMANDRLFFLLTCSIESDLLDHLDLAELVAHWTLMRDDLLQFSLFQMAGYTRFPRPLMTDRYAADRPRFNTPQQVHPQRNGQRNFPDDRRTDNRPNMNKPNNIQRTNSQNKLINEANKPVGSNSSATGGSNNSILPSQSSTTTQQVTNNKIQATARVSPTDVPTKIITPTKPNTTIVGTTKPDVVPPTPSSSSISESQPLDSSTTTNPTTDQPKIDTTTVKPESQPSAAVKQATSLQPISQQTPAAHHSAIHHQQHASLPQQQQRGPKRPRPPNEYQQASVYNQGGAGGMGNSSFEQEDRKVTPNSSQQGGDKKPTTGGRCRLFIGNVPSDLTQDEFQVLFGKYGELVEYFVNPSRGFGFIKLSSRSIAEQAKLDLDGYLLRGKPLRIRFASQGATVKVKNLSMSVSNELLKEAFAVFGSVERAVVIVDDRGKSTGEGIIEFEKKPSAQNCLNDCTEHCFFITSELKPVIVEPWDTKDEEDGLPEKSLIKNALYNKERELKPRFADINSIEHTIGLKWKELELQEKQLYEEVKKRMQYATEQVQIEIDQMLLEHQSQLLREGTVFVSIVPLTEKKKEDFNIRSKLLRRQEELRRIDELRTQDLDRRRNIQMRRQEHYVDSFGSGVTPQVAAAAAYAAQALQQQGNPQMNFGGDVHTYSNPLANLQQVQQQQGQQQQSIDSAYTTAITRQGNQNDRYAGQPPSQQVRGGGGDDYSQQFDRNKRPRY</sequence>